<keyword evidence="2" id="KW-0313">Glucose metabolism</keyword>
<evidence type="ECO:0000256" key="2">
    <source>
        <dbReference type="ARBA" id="ARBA00022526"/>
    </source>
</evidence>
<protein>
    <submittedName>
        <fullName evidence="4">6-phosphogluconolactonase</fullName>
    </submittedName>
</protein>
<feature type="signal peptide" evidence="3">
    <location>
        <begin position="1"/>
        <end position="26"/>
    </location>
</feature>
<gene>
    <name evidence="4" type="ORF">APR42_12630</name>
</gene>
<dbReference type="STRING" id="270918.APR42_12630"/>
<evidence type="ECO:0000313" key="5">
    <source>
        <dbReference type="Proteomes" id="UP000051643"/>
    </source>
</evidence>
<proteinExistence type="inferred from homology"/>
<dbReference type="RefSeq" id="WP_057483234.1">
    <property type="nucleotide sequence ID" value="NZ_BMWR01000007.1"/>
</dbReference>
<keyword evidence="5" id="KW-1185">Reference proteome</keyword>
<dbReference type="Gene3D" id="2.130.10.10">
    <property type="entry name" value="YVTN repeat-like/Quinoprotein amine dehydrogenase"/>
    <property type="match status" value="1"/>
</dbReference>
<comment type="similarity">
    <text evidence="1">Belongs to the cycloisomerase 2 family.</text>
</comment>
<dbReference type="SUPFAM" id="SSF51004">
    <property type="entry name" value="C-terminal (heme d1) domain of cytochrome cd1-nitrite reductase"/>
    <property type="match status" value="1"/>
</dbReference>
<evidence type="ECO:0000256" key="1">
    <source>
        <dbReference type="ARBA" id="ARBA00005564"/>
    </source>
</evidence>
<dbReference type="PROSITE" id="PS51257">
    <property type="entry name" value="PROKAR_LIPOPROTEIN"/>
    <property type="match status" value="1"/>
</dbReference>
<evidence type="ECO:0000256" key="3">
    <source>
        <dbReference type="SAM" id="SignalP"/>
    </source>
</evidence>
<dbReference type="GO" id="GO:0006006">
    <property type="term" value="P:glucose metabolic process"/>
    <property type="evidence" value="ECO:0007669"/>
    <property type="project" value="UniProtKB-KW"/>
</dbReference>
<name>A0A0Q9Z3D1_9FLAO</name>
<evidence type="ECO:0000313" key="4">
    <source>
        <dbReference type="EMBL" id="KRG27339.1"/>
    </source>
</evidence>
<dbReference type="InterPro" id="IPR011048">
    <property type="entry name" value="Haem_d1_sf"/>
</dbReference>
<dbReference type="AlphaFoldDB" id="A0A0Q9Z3D1"/>
<keyword evidence="2" id="KW-0119">Carbohydrate metabolism</keyword>
<comment type="caution">
    <text evidence="4">The sequence shown here is derived from an EMBL/GenBank/DDBJ whole genome shotgun (WGS) entry which is preliminary data.</text>
</comment>
<dbReference type="InterPro" id="IPR015943">
    <property type="entry name" value="WD40/YVTN_repeat-like_dom_sf"/>
</dbReference>
<dbReference type="Pfam" id="PF10282">
    <property type="entry name" value="Lactonase"/>
    <property type="match status" value="1"/>
</dbReference>
<dbReference type="GO" id="GO:0017057">
    <property type="term" value="F:6-phosphogluconolactonase activity"/>
    <property type="evidence" value="ECO:0007669"/>
    <property type="project" value="TreeGrafter"/>
</dbReference>
<accession>A0A0Q9Z3D1</accession>
<dbReference type="PANTHER" id="PTHR30344:SF1">
    <property type="entry name" value="6-PHOSPHOGLUCONOLACTONASE"/>
    <property type="match status" value="1"/>
</dbReference>
<feature type="chain" id="PRO_5006389048" evidence="3">
    <location>
        <begin position="27"/>
        <end position="380"/>
    </location>
</feature>
<dbReference type="GO" id="GO:0005829">
    <property type="term" value="C:cytosol"/>
    <property type="evidence" value="ECO:0007669"/>
    <property type="project" value="TreeGrafter"/>
</dbReference>
<dbReference type="Proteomes" id="UP000051643">
    <property type="component" value="Unassembled WGS sequence"/>
</dbReference>
<reference evidence="4" key="1">
    <citation type="submission" date="2015-10" db="EMBL/GenBank/DDBJ databases">
        <title>Draft genome sequence of Salegentibacter mishustinae KCTC 12263.</title>
        <authorList>
            <person name="Lin W."/>
            <person name="Zheng Q."/>
        </authorList>
    </citation>
    <scope>NUCLEOTIDE SEQUENCE [LARGE SCALE GENOMIC DNA]</scope>
    <source>
        <strain evidence="4">KCTC 12263</strain>
    </source>
</reference>
<dbReference type="PANTHER" id="PTHR30344">
    <property type="entry name" value="6-PHOSPHOGLUCONOLACTONASE-RELATED"/>
    <property type="match status" value="1"/>
</dbReference>
<keyword evidence="3" id="KW-0732">Signal</keyword>
<dbReference type="EMBL" id="LKTP01000037">
    <property type="protein sequence ID" value="KRG27339.1"/>
    <property type="molecule type" value="Genomic_DNA"/>
</dbReference>
<organism evidence="4 5">
    <name type="scientific">Salegentibacter mishustinae</name>
    <dbReference type="NCBI Taxonomy" id="270918"/>
    <lineage>
        <taxon>Bacteria</taxon>
        <taxon>Pseudomonadati</taxon>
        <taxon>Bacteroidota</taxon>
        <taxon>Flavobacteriia</taxon>
        <taxon>Flavobacteriales</taxon>
        <taxon>Flavobacteriaceae</taxon>
        <taxon>Salegentibacter</taxon>
    </lineage>
</organism>
<sequence>MALANRTMIRFTLITLAVILTGSCAAQNTEVPVYIGTYTKKEGHVDGKAKGIFLAMQNPENGSLQPEKTVAEITNPSFVKATDDGENLYAVSELGSEDADSGFIYSYKRNKDNSLEKLGKISTESFAPCHIELDRSGKYVFVSNYMGGVVMVYERGEDGLLEKQQKVQLENPEASHAHSVSISSDNKTAYIADLGNDKIWIYNFNAETGKLSPKENPFVQLEEGSGPRHFSFSREENFAFSMNELNSTISVFEIEDDGNLEVIQNISSLPKDFNGKNSGADIHLHPSGKFVYVSNRGHNSIAGFKVDENSGKLSAIGHYPTKGETPRNFAISPDGKFLYAANQDTSTISSFKVNLETGKLEEHLLPIEVMSPVCVEFAEN</sequence>
<dbReference type="InterPro" id="IPR019405">
    <property type="entry name" value="Lactonase_7-beta_prop"/>
</dbReference>
<dbReference type="InterPro" id="IPR050282">
    <property type="entry name" value="Cycloisomerase_2"/>
</dbReference>